<dbReference type="Proteomes" id="UP001174934">
    <property type="component" value="Unassembled WGS sequence"/>
</dbReference>
<feature type="coiled-coil region" evidence="1">
    <location>
        <begin position="161"/>
        <end position="188"/>
    </location>
</feature>
<gene>
    <name evidence="3" type="ORF">B0T17DRAFT_517555</name>
</gene>
<feature type="compositionally biased region" description="Basic and acidic residues" evidence="2">
    <location>
        <begin position="128"/>
        <end position="144"/>
    </location>
</feature>
<accession>A0AA39XKU9</accession>
<feature type="compositionally biased region" description="Low complexity" evidence="2">
    <location>
        <begin position="59"/>
        <end position="68"/>
    </location>
</feature>
<sequence length="200" mass="21633">MQPPVVSGVPPIPPIPGFAAPAPYGSSHPVFGQPWEGTPRGSPWGDVSNDRSVPGAWPGNSNNNNNNEGEGGYREREDNNDQSHQASQAKYKAAEALEAKVVQKEEELMEMHERMALEDQAFALAELDRGGGGEKGNHGSDEKNTAAGSGGARTNSYMVKARRLEEELIALSESLERLRTEADEEYAKELGAEEVRRGGY</sequence>
<protein>
    <submittedName>
        <fullName evidence="3">Uncharacterized protein</fullName>
    </submittedName>
</protein>
<evidence type="ECO:0000256" key="1">
    <source>
        <dbReference type="SAM" id="Coils"/>
    </source>
</evidence>
<keyword evidence="1" id="KW-0175">Coiled coil</keyword>
<evidence type="ECO:0000313" key="4">
    <source>
        <dbReference type="Proteomes" id="UP001174934"/>
    </source>
</evidence>
<evidence type="ECO:0000256" key="2">
    <source>
        <dbReference type="SAM" id="MobiDB-lite"/>
    </source>
</evidence>
<organism evidence="3 4">
    <name type="scientific">Bombardia bombarda</name>
    <dbReference type="NCBI Taxonomy" id="252184"/>
    <lineage>
        <taxon>Eukaryota</taxon>
        <taxon>Fungi</taxon>
        <taxon>Dikarya</taxon>
        <taxon>Ascomycota</taxon>
        <taxon>Pezizomycotina</taxon>
        <taxon>Sordariomycetes</taxon>
        <taxon>Sordariomycetidae</taxon>
        <taxon>Sordariales</taxon>
        <taxon>Lasiosphaeriaceae</taxon>
        <taxon>Bombardia</taxon>
    </lineage>
</organism>
<name>A0AA39XKU9_9PEZI</name>
<dbReference type="AlphaFoldDB" id="A0AA39XKU9"/>
<evidence type="ECO:0000313" key="3">
    <source>
        <dbReference type="EMBL" id="KAK0635883.1"/>
    </source>
</evidence>
<feature type="region of interest" description="Disordered" evidence="2">
    <location>
        <begin position="128"/>
        <end position="154"/>
    </location>
</feature>
<feature type="region of interest" description="Disordered" evidence="2">
    <location>
        <begin position="1"/>
        <end position="92"/>
    </location>
</feature>
<dbReference type="EMBL" id="JAULSR010000001">
    <property type="protein sequence ID" value="KAK0635883.1"/>
    <property type="molecule type" value="Genomic_DNA"/>
</dbReference>
<proteinExistence type="predicted"/>
<reference evidence="3" key="1">
    <citation type="submission" date="2023-06" db="EMBL/GenBank/DDBJ databases">
        <title>Genome-scale phylogeny and comparative genomics of the fungal order Sordariales.</title>
        <authorList>
            <consortium name="Lawrence Berkeley National Laboratory"/>
            <person name="Hensen N."/>
            <person name="Bonometti L."/>
            <person name="Westerberg I."/>
            <person name="Brannstrom I.O."/>
            <person name="Guillou S."/>
            <person name="Cros-Aarteil S."/>
            <person name="Calhoun S."/>
            <person name="Haridas S."/>
            <person name="Kuo A."/>
            <person name="Mondo S."/>
            <person name="Pangilinan J."/>
            <person name="Riley R."/>
            <person name="LaButti K."/>
            <person name="Andreopoulos B."/>
            <person name="Lipzen A."/>
            <person name="Chen C."/>
            <person name="Yanf M."/>
            <person name="Daum C."/>
            <person name="Ng V."/>
            <person name="Clum A."/>
            <person name="Steindorff A."/>
            <person name="Ohm R."/>
            <person name="Martin F."/>
            <person name="Silar P."/>
            <person name="Natvig D."/>
            <person name="Lalanne C."/>
            <person name="Gautier V."/>
            <person name="Ament-velasquez S.L."/>
            <person name="Kruys A."/>
            <person name="Hutchinson M.I."/>
            <person name="Powell A.J."/>
            <person name="Barry K."/>
            <person name="Miller A.N."/>
            <person name="Grigoriev I.V."/>
            <person name="Debuchy R."/>
            <person name="Gladieux P."/>
            <person name="Thoren M.H."/>
            <person name="Johannesson H."/>
        </authorList>
    </citation>
    <scope>NUCLEOTIDE SEQUENCE</scope>
    <source>
        <strain evidence="3">SMH3391-2</strain>
    </source>
</reference>
<comment type="caution">
    <text evidence="3">The sequence shown here is derived from an EMBL/GenBank/DDBJ whole genome shotgun (WGS) entry which is preliminary data.</text>
</comment>
<feature type="compositionally biased region" description="Basic and acidic residues" evidence="2">
    <location>
        <begin position="71"/>
        <end position="81"/>
    </location>
</feature>
<keyword evidence="4" id="KW-1185">Reference proteome</keyword>